<evidence type="ECO:0000259" key="5">
    <source>
        <dbReference type="Pfam" id="PF02278"/>
    </source>
</evidence>
<evidence type="ECO:0000259" key="6">
    <source>
        <dbReference type="Pfam" id="PF02884"/>
    </source>
</evidence>
<evidence type="ECO:0000256" key="3">
    <source>
        <dbReference type="ARBA" id="ARBA00023239"/>
    </source>
</evidence>
<keyword evidence="2 4" id="KW-0732">Signal</keyword>
<dbReference type="InterPro" id="IPR033803">
    <property type="entry name" value="CBD-like_Golvesin-Xly"/>
</dbReference>
<evidence type="ECO:0000313" key="10">
    <source>
        <dbReference type="Proteomes" id="UP000838821"/>
    </source>
</evidence>
<dbReference type="SUPFAM" id="SSF48230">
    <property type="entry name" value="Chondroitin AC/alginate lyase"/>
    <property type="match status" value="1"/>
</dbReference>
<evidence type="ECO:0000313" key="9">
    <source>
        <dbReference type="EMBL" id="CAH1207910.1"/>
    </source>
</evidence>
<dbReference type="Pfam" id="PF08124">
    <property type="entry name" value="Lyase_8_N"/>
    <property type="match status" value="1"/>
</dbReference>
<dbReference type="InterPro" id="IPR008929">
    <property type="entry name" value="Chondroitin_lyas"/>
</dbReference>
<dbReference type="SUPFAM" id="SSF74650">
    <property type="entry name" value="Galactose mutarotase-like"/>
    <property type="match status" value="1"/>
</dbReference>
<feature type="signal peptide" evidence="4">
    <location>
        <begin position="1"/>
        <end position="32"/>
    </location>
</feature>
<evidence type="ECO:0000259" key="7">
    <source>
        <dbReference type="Pfam" id="PF08124"/>
    </source>
</evidence>
<dbReference type="InterPro" id="IPR012970">
    <property type="entry name" value="Lyase_8_alpha_N"/>
</dbReference>
<feature type="chain" id="PRO_5047008711" evidence="4">
    <location>
        <begin position="33"/>
        <end position="932"/>
    </location>
</feature>
<dbReference type="InterPro" id="IPR011071">
    <property type="entry name" value="Lyase_8-like_C"/>
</dbReference>
<organism evidence="9 10">
    <name type="scientific">Paenibacillus allorhizoplanae</name>
    <dbReference type="NCBI Taxonomy" id="2905648"/>
    <lineage>
        <taxon>Bacteria</taxon>
        <taxon>Bacillati</taxon>
        <taxon>Bacillota</taxon>
        <taxon>Bacilli</taxon>
        <taxon>Bacillales</taxon>
        <taxon>Paenibacillaceae</taxon>
        <taxon>Paenibacillus</taxon>
    </lineage>
</organism>
<dbReference type="Gene3D" id="1.50.10.100">
    <property type="entry name" value="Chondroitin AC/alginate lyase"/>
    <property type="match status" value="1"/>
</dbReference>
<dbReference type="Pfam" id="PF25275">
    <property type="entry name" value="Golvesin_C"/>
    <property type="match status" value="1"/>
</dbReference>
<dbReference type="InterPro" id="IPR011013">
    <property type="entry name" value="Gal_mutarotase_sf_dom"/>
</dbReference>
<dbReference type="Gene3D" id="2.60.220.10">
    <property type="entry name" value="Polysaccharide lyase family 8-like, C-terminal"/>
    <property type="match status" value="1"/>
</dbReference>
<gene>
    <name evidence="9" type="primary">xly_2</name>
    <name evidence="9" type="ORF">PAECIP111891_03123</name>
</gene>
<dbReference type="Gene3D" id="2.70.98.10">
    <property type="match status" value="1"/>
</dbReference>
<comment type="caution">
    <text evidence="9">The sequence shown here is derived from an EMBL/GenBank/DDBJ whole genome shotgun (WGS) entry which is preliminary data.</text>
</comment>
<dbReference type="CDD" id="cd01083">
    <property type="entry name" value="GAG_Lyase"/>
    <property type="match status" value="1"/>
</dbReference>
<dbReference type="EC" id="4.2.2.12" evidence="9"/>
<accession>A0ABN8GI51</accession>
<dbReference type="Proteomes" id="UP000838821">
    <property type="component" value="Unassembled WGS sequence"/>
</dbReference>
<feature type="domain" description="Polysaccharide lyase 8 N-terminal alpha-helical" evidence="7">
    <location>
        <begin position="43"/>
        <end position="355"/>
    </location>
</feature>
<sequence>MELVRKQGLQSIVIAMMILSLLFSFAPPKAHASDEYDLLRDKWKTMLTGGTSYSTSDTDIAAAVTAITAKAQANWNSLNKTPTEAANYIWIDLRSSSDSSQLTTAYVRIKEMALATQTVGSTLYGNTALIADTIMALEWMNTWKFYATKTSYQNWWDWQIGVPMALNDCVVLLYDLLTPTQISNYMAAVDRFAPTVDKTGANRVWKATAVGLRAVIAKDSVKLAAARDGLTSVFPNVTSGDGFYEDGSFIQHTIFAYTGGYGVSILVDLANLMYLLNGSTWAVTTTSQTNLYQWIYNAYQPLLYKGAIMDMTRGREISRYYAQDRDEGHEVMQGIIRVSQFAPATDALAYKRMIKYWLQAENASATINKFATDASVNMIVLGKGILNDSAITPASELVKYQQFSAMDRAVHLRPGFGFGIGMFSTRINSYESINSENSKGWYSGAGTTYLYNNDLDQFSDDFWPTVDNYRLPGTTVISQTYMPSQFSTKTWVGGTDLFNTYGITGMEQGVASNTLTAKKSWFMFDDEIVALGAGITSTDGQPIESIVENRKINSSGSNALTVNGAAQSTALGWSQALASVQTVHLAGNVTGSDIGYYFPTATSLQAKREARTGNWKQINPRASTPSTAITRNYLTMWLNQGTNPTNQSYQYVILPNKTSAQVTSYASNPNVTILENSGDAQAVKENTLGIVGVNFWNDAVKTVSGITSNKKASVMTKETTTDLDVSVSDPTKVNTGSIAIEINKAATSTISADPGITVTQLTPTIKFTVNVNGAKGKAFKVKFDFTGTTTPPPTTPGTTVIVDNAGTGMTKVGSWTTASTATDKYLTNYIHDSNTGQGTKSVTFTPTLTGSGMYNVYIWWPAHMNRATIIPVDIVHASGTTSVSIDQTSDGGQWNLVGSYEFAAGTTGYVKIRTDGANGYVTADAVKFEPTP</sequence>
<dbReference type="Pfam" id="PF02278">
    <property type="entry name" value="Lyase_8"/>
    <property type="match status" value="1"/>
</dbReference>
<dbReference type="EMBL" id="CAKMMW010000008">
    <property type="protein sequence ID" value="CAH1207910.1"/>
    <property type="molecule type" value="Genomic_DNA"/>
</dbReference>
<evidence type="ECO:0000256" key="4">
    <source>
        <dbReference type="SAM" id="SignalP"/>
    </source>
</evidence>
<dbReference type="RefSeq" id="WP_236288463.1">
    <property type="nucleotide sequence ID" value="NZ_CAKMMW010000008.1"/>
</dbReference>
<dbReference type="GO" id="GO:0047492">
    <property type="term" value="F:xanthan lyase activity"/>
    <property type="evidence" value="ECO:0007669"/>
    <property type="project" value="UniProtKB-EC"/>
</dbReference>
<feature type="domain" description="Golvesin/Xly CBD-like" evidence="8">
    <location>
        <begin position="800"/>
        <end position="929"/>
    </location>
</feature>
<dbReference type="Pfam" id="PF02884">
    <property type="entry name" value="Lyase_8_C"/>
    <property type="match status" value="1"/>
</dbReference>
<comment type="similarity">
    <text evidence="1">Belongs to the polysaccharide lyase 8 family.</text>
</comment>
<evidence type="ECO:0000256" key="2">
    <source>
        <dbReference type="ARBA" id="ARBA00022729"/>
    </source>
</evidence>
<dbReference type="PANTHER" id="PTHR38481">
    <property type="entry name" value="HYALURONATE LYASE"/>
    <property type="match status" value="1"/>
</dbReference>
<proteinExistence type="inferred from homology"/>
<dbReference type="CDD" id="cd14488">
    <property type="entry name" value="CBM6-CBM35-CBM36_like_2"/>
    <property type="match status" value="1"/>
</dbReference>
<dbReference type="SUPFAM" id="SSF49863">
    <property type="entry name" value="Hyaluronate lyase-like, C-terminal domain"/>
    <property type="match status" value="1"/>
</dbReference>
<keyword evidence="3 9" id="KW-0456">Lyase</keyword>
<feature type="domain" description="Polysaccharide lyase family 8 C-terminal" evidence="6">
    <location>
        <begin position="672"/>
        <end position="735"/>
    </location>
</feature>
<protein>
    <submittedName>
        <fullName evidence="9">Xanthan lyase</fullName>
        <ecNumber evidence="9">4.2.2.12</ecNumber>
    </submittedName>
</protein>
<dbReference type="InterPro" id="IPR004103">
    <property type="entry name" value="Lyase_8_C"/>
</dbReference>
<name>A0ABN8GI51_9BACL</name>
<dbReference type="PANTHER" id="PTHR38481:SF1">
    <property type="entry name" value="HYALURONATE LYASE"/>
    <property type="match status" value="1"/>
</dbReference>
<dbReference type="InterPro" id="IPR003159">
    <property type="entry name" value="Lyase_8_central_dom"/>
</dbReference>
<keyword evidence="10" id="KW-1185">Reference proteome</keyword>
<reference evidence="9" key="1">
    <citation type="submission" date="2022-01" db="EMBL/GenBank/DDBJ databases">
        <authorList>
            <person name="Criscuolo A."/>
        </authorList>
    </citation>
    <scope>NUCLEOTIDE SEQUENCE</scope>
    <source>
        <strain evidence="9">CIP111891</strain>
    </source>
</reference>
<evidence type="ECO:0000259" key="8">
    <source>
        <dbReference type="Pfam" id="PF25275"/>
    </source>
</evidence>
<dbReference type="InterPro" id="IPR038970">
    <property type="entry name" value="Lyase_8"/>
</dbReference>
<feature type="domain" description="Polysaccharide lyase family 8 central" evidence="5">
    <location>
        <begin position="401"/>
        <end position="657"/>
    </location>
</feature>
<dbReference type="InterPro" id="IPR014718">
    <property type="entry name" value="GH-type_carb-bd"/>
</dbReference>
<evidence type="ECO:0000256" key="1">
    <source>
        <dbReference type="ARBA" id="ARBA00006699"/>
    </source>
</evidence>